<gene>
    <name evidence="1" type="ORF">OWV82_016714</name>
</gene>
<sequence>MGKKLDALLGRNNFKTYKFKPQVNLAISRLAVLKNQRQVKCSQARSDVVQLLQQGFHERALLRVEHVIKEQNMLDAFIMMEGYCNLLTERVHLIEQDNRVCPDELKEAISTLLYAASRCGEFPELQEIRALFTSRYGKEFVGRAIELRNNCGVNAKMIQKLSTRLPGLDNRMKVLKEIATEHGIALQLEGGSSIPTEENLDVSKKQNQAEAETSTSSSQGKRGDTSPTSPKEMGKDGGFSDSFKTRKKYKDVADAAQAAFESAAYAAEAARAAVELSRSDSHDPDDHNSPRNQPRKAIEKQKLVNHASESKSQEFHSELQDEESKHNKSAAEPDGTISSSDSTEENVYVTTMSFDEVDPVKLLEKDVVLYESDSEDSGLSCKQMPSSSKAQKVEGRHPTAPAAGGSALPSKEHVDMVKGPISVRTRRVLGY</sequence>
<dbReference type="Proteomes" id="UP001164539">
    <property type="component" value="Chromosome 9"/>
</dbReference>
<protein>
    <submittedName>
        <fullName evidence="1">IST1-like protein</fullName>
    </submittedName>
</protein>
<comment type="caution">
    <text evidence="1">The sequence shown here is derived from an EMBL/GenBank/DDBJ whole genome shotgun (WGS) entry which is preliminary data.</text>
</comment>
<organism evidence="1 2">
    <name type="scientific">Melia azedarach</name>
    <name type="common">Chinaberry tree</name>
    <dbReference type="NCBI Taxonomy" id="155640"/>
    <lineage>
        <taxon>Eukaryota</taxon>
        <taxon>Viridiplantae</taxon>
        <taxon>Streptophyta</taxon>
        <taxon>Embryophyta</taxon>
        <taxon>Tracheophyta</taxon>
        <taxon>Spermatophyta</taxon>
        <taxon>Magnoliopsida</taxon>
        <taxon>eudicotyledons</taxon>
        <taxon>Gunneridae</taxon>
        <taxon>Pentapetalae</taxon>
        <taxon>rosids</taxon>
        <taxon>malvids</taxon>
        <taxon>Sapindales</taxon>
        <taxon>Meliaceae</taxon>
        <taxon>Melia</taxon>
    </lineage>
</organism>
<dbReference type="EMBL" id="CM051402">
    <property type="protein sequence ID" value="KAJ4710542.1"/>
    <property type="molecule type" value="Genomic_DNA"/>
</dbReference>
<evidence type="ECO:0000313" key="2">
    <source>
        <dbReference type="Proteomes" id="UP001164539"/>
    </source>
</evidence>
<proteinExistence type="predicted"/>
<accession>A0ACC1XGH3</accession>
<keyword evidence="2" id="KW-1185">Reference proteome</keyword>
<reference evidence="1 2" key="1">
    <citation type="journal article" date="2023" name="Science">
        <title>Complex scaffold remodeling in plant triterpene biosynthesis.</title>
        <authorList>
            <person name="De La Pena R."/>
            <person name="Hodgson H."/>
            <person name="Liu J.C."/>
            <person name="Stephenson M.J."/>
            <person name="Martin A.C."/>
            <person name="Owen C."/>
            <person name="Harkess A."/>
            <person name="Leebens-Mack J."/>
            <person name="Jimenez L.E."/>
            <person name="Osbourn A."/>
            <person name="Sattely E.S."/>
        </authorList>
    </citation>
    <scope>NUCLEOTIDE SEQUENCE [LARGE SCALE GENOMIC DNA]</scope>
    <source>
        <strain evidence="2">cv. JPN11</strain>
        <tissue evidence="1">Leaf</tissue>
    </source>
</reference>
<name>A0ACC1XGH3_MELAZ</name>
<evidence type="ECO:0000313" key="1">
    <source>
        <dbReference type="EMBL" id="KAJ4710542.1"/>
    </source>
</evidence>